<dbReference type="Proteomes" id="UP001247754">
    <property type="component" value="Unassembled WGS sequence"/>
</dbReference>
<dbReference type="SUPFAM" id="SSF47090">
    <property type="entry name" value="PGBD-like"/>
    <property type="match status" value="1"/>
</dbReference>
<accession>A0ABU1FEA9</accession>
<dbReference type="Gene3D" id="1.10.101.10">
    <property type="entry name" value="PGBD-like superfamily/PGBD"/>
    <property type="match status" value="1"/>
</dbReference>
<dbReference type="PANTHER" id="PTHR11022:SF41">
    <property type="entry name" value="PEPTIDOGLYCAN-RECOGNITION PROTEIN LC-RELATED"/>
    <property type="match status" value="1"/>
</dbReference>
<protein>
    <submittedName>
        <fullName evidence="3">N-acetylmuramoyl-L-alanine amidase</fullName>
        <ecNumber evidence="3">3.5.1.28</ecNumber>
    </submittedName>
</protein>
<dbReference type="PANTHER" id="PTHR11022">
    <property type="entry name" value="PEPTIDOGLYCAN RECOGNITION PROTEIN"/>
    <property type="match status" value="1"/>
</dbReference>
<reference evidence="3 4" key="1">
    <citation type="submission" date="2023-09" db="EMBL/GenBank/DDBJ databases">
        <title>Xinfangfangia sedmenti sp. nov., isolated the sedment.</title>
        <authorList>
            <person name="Xu L."/>
        </authorList>
    </citation>
    <scope>NUCLEOTIDE SEQUENCE [LARGE SCALE GENOMIC DNA]</scope>
    <source>
        <strain evidence="3 4">LG-4</strain>
    </source>
</reference>
<dbReference type="EMBL" id="JAVKPH010000054">
    <property type="protein sequence ID" value="MDR5655233.1"/>
    <property type="molecule type" value="Genomic_DNA"/>
</dbReference>
<evidence type="ECO:0000259" key="2">
    <source>
        <dbReference type="SMART" id="SM00701"/>
    </source>
</evidence>
<evidence type="ECO:0000313" key="4">
    <source>
        <dbReference type="Proteomes" id="UP001247754"/>
    </source>
</evidence>
<comment type="caution">
    <text evidence="3">The sequence shown here is derived from an EMBL/GenBank/DDBJ whole genome shotgun (WGS) entry which is preliminary data.</text>
</comment>
<dbReference type="CDD" id="cd06583">
    <property type="entry name" value="PGRP"/>
    <property type="match status" value="1"/>
</dbReference>
<proteinExistence type="inferred from homology"/>
<dbReference type="Pfam" id="PF01510">
    <property type="entry name" value="Amidase_2"/>
    <property type="match status" value="1"/>
</dbReference>
<dbReference type="InterPro" id="IPR036366">
    <property type="entry name" value="PGBDSf"/>
</dbReference>
<evidence type="ECO:0000313" key="3">
    <source>
        <dbReference type="EMBL" id="MDR5655233.1"/>
    </source>
</evidence>
<keyword evidence="3" id="KW-0378">Hydrolase</keyword>
<dbReference type="InterPro" id="IPR002477">
    <property type="entry name" value="Peptidoglycan-bd-like"/>
</dbReference>
<comment type="similarity">
    <text evidence="1">Belongs to the N-acetylmuramoyl-L-alanine amidase 2 family.</text>
</comment>
<dbReference type="Gene3D" id="3.40.80.10">
    <property type="entry name" value="Peptidoglycan recognition protein-like"/>
    <property type="match status" value="1"/>
</dbReference>
<keyword evidence="4" id="KW-1185">Reference proteome</keyword>
<evidence type="ECO:0000256" key="1">
    <source>
        <dbReference type="ARBA" id="ARBA00007553"/>
    </source>
</evidence>
<name>A0ABU1FEA9_9RHOB</name>
<gene>
    <name evidence="3" type="ORF">RGD00_21735</name>
</gene>
<dbReference type="InterPro" id="IPR002502">
    <property type="entry name" value="Amidase_domain"/>
</dbReference>
<dbReference type="SMART" id="SM00701">
    <property type="entry name" value="PGRP"/>
    <property type="match status" value="1"/>
</dbReference>
<dbReference type="Pfam" id="PF01471">
    <property type="entry name" value="PG_binding_1"/>
    <property type="match status" value="1"/>
</dbReference>
<dbReference type="InterPro" id="IPR006619">
    <property type="entry name" value="PGRP_domain_met/bac"/>
</dbReference>
<dbReference type="EC" id="3.5.1.28" evidence="3"/>
<dbReference type="InterPro" id="IPR036505">
    <property type="entry name" value="Amidase/PGRP_sf"/>
</dbReference>
<sequence length="208" mass="22761">MSKAAISLIQTGLRDLGYQPGPVDGIYGPRTRDAALTWLEEGGQPLTSIRMPLTSAMIYQGAARYPVQEIILHCSATRPSWMADRSLADQVAEIRRWHVQDNGWRGIGYHWIIGRDGSILPGRKETEIGAGVVGRNQGVIHAVLIGGHGSSERDRFSEHFTAAQDLAARQLLQGIGMRTRITRISGHNEHAAKACPGFTVSDWLKEAA</sequence>
<dbReference type="GO" id="GO:0008745">
    <property type="term" value="F:N-acetylmuramoyl-L-alanine amidase activity"/>
    <property type="evidence" value="ECO:0007669"/>
    <property type="project" value="UniProtKB-EC"/>
</dbReference>
<dbReference type="InterPro" id="IPR015510">
    <property type="entry name" value="PGRP"/>
</dbReference>
<dbReference type="SUPFAM" id="SSF55846">
    <property type="entry name" value="N-acetylmuramoyl-L-alanine amidase-like"/>
    <property type="match status" value="1"/>
</dbReference>
<dbReference type="RefSeq" id="WP_310459340.1">
    <property type="nucleotide sequence ID" value="NZ_JAVKPH010000054.1"/>
</dbReference>
<feature type="domain" description="Peptidoglycan recognition protein family" evidence="2">
    <location>
        <begin position="51"/>
        <end position="191"/>
    </location>
</feature>
<organism evidence="3 4">
    <name type="scientific">Ruixingdingia sedimenti</name>
    <dbReference type="NCBI Taxonomy" id="3073604"/>
    <lineage>
        <taxon>Bacteria</taxon>
        <taxon>Pseudomonadati</taxon>
        <taxon>Pseudomonadota</taxon>
        <taxon>Alphaproteobacteria</taxon>
        <taxon>Rhodobacterales</taxon>
        <taxon>Paracoccaceae</taxon>
        <taxon>Ruixingdingia</taxon>
    </lineage>
</organism>
<dbReference type="InterPro" id="IPR036365">
    <property type="entry name" value="PGBD-like_sf"/>
</dbReference>